<dbReference type="Gene3D" id="3.40.1490.10">
    <property type="entry name" value="Bit1"/>
    <property type="match status" value="1"/>
</dbReference>
<dbReference type="InterPro" id="IPR017021">
    <property type="entry name" value="UCP033763"/>
</dbReference>
<accession>A0ABS1DN09</accession>
<evidence type="ECO:0000313" key="2">
    <source>
        <dbReference type="Proteomes" id="UP001296873"/>
    </source>
</evidence>
<comment type="caution">
    <text evidence="1">The sequence shown here is derived from an EMBL/GenBank/DDBJ whole genome shotgun (WGS) entry which is preliminary data.</text>
</comment>
<evidence type="ECO:0000313" key="1">
    <source>
        <dbReference type="EMBL" id="MBK1670878.1"/>
    </source>
</evidence>
<organism evidence="1 2">
    <name type="scientific">Rhodovibrio sodomensis</name>
    <dbReference type="NCBI Taxonomy" id="1088"/>
    <lineage>
        <taxon>Bacteria</taxon>
        <taxon>Pseudomonadati</taxon>
        <taxon>Pseudomonadota</taxon>
        <taxon>Alphaproteobacteria</taxon>
        <taxon>Rhodospirillales</taxon>
        <taxon>Rhodovibrionaceae</taxon>
        <taxon>Rhodovibrio</taxon>
    </lineage>
</organism>
<evidence type="ECO:0008006" key="3">
    <source>
        <dbReference type="Google" id="ProtNLM"/>
    </source>
</evidence>
<name>A0ABS1DN09_9PROT</name>
<proteinExistence type="predicted"/>
<gene>
    <name evidence="1" type="ORF">CKO28_22955</name>
</gene>
<dbReference type="SUPFAM" id="SSF102462">
    <property type="entry name" value="Peptidyl-tRNA hydrolase II"/>
    <property type="match status" value="1"/>
</dbReference>
<reference evidence="1 2" key="1">
    <citation type="journal article" date="2020" name="Microorganisms">
        <title>Osmotic Adaptation and Compatible Solute Biosynthesis of Phototrophic Bacteria as Revealed from Genome Analyses.</title>
        <authorList>
            <person name="Imhoff J.F."/>
            <person name="Rahn T."/>
            <person name="Kunzel S."/>
            <person name="Keller A."/>
            <person name="Neulinger S.C."/>
        </authorList>
    </citation>
    <scope>NUCLEOTIDE SEQUENCE [LARGE SCALE GENOMIC DNA]</scope>
    <source>
        <strain evidence="1 2">DSM 9895</strain>
    </source>
</reference>
<protein>
    <recommendedName>
        <fullName evidence="3">DUF2000 domain-containing protein</fullName>
    </recommendedName>
</protein>
<dbReference type="Proteomes" id="UP001296873">
    <property type="component" value="Unassembled WGS sequence"/>
</dbReference>
<dbReference type="RefSeq" id="WP_200343324.1">
    <property type="nucleotide sequence ID" value="NZ_NRRL01000124.1"/>
</dbReference>
<sequence length="134" mass="14273">MSQKCVIVIDDSLPVGLKANIAAVLCLSVGSNFPDVIGPDATDATGNTYTGITRIPVPVLMASTNQIADLVAAARDKELYHASFTDAALNTKKYDDYTTELADKRSDEVMHHGVVLVASDKQVKKLTSGLPLLK</sequence>
<dbReference type="Pfam" id="PF09391">
    <property type="entry name" value="DUF2000"/>
    <property type="match status" value="1"/>
</dbReference>
<dbReference type="EMBL" id="NRRL01000124">
    <property type="protein sequence ID" value="MBK1670878.1"/>
    <property type="molecule type" value="Genomic_DNA"/>
</dbReference>
<keyword evidence="2" id="KW-1185">Reference proteome</keyword>
<dbReference type="InterPro" id="IPR023476">
    <property type="entry name" value="Pep_tRNA_hydro_II_dom_sf"/>
</dbReference>
<dbReference type="InterPro" id="IPR018988">
    <property type="entry name" value="DUF2000"/>
</dbReference>
<dbReference type="PIRSF" id="PIRSF033736">
    <property type="entry name" value="UCP033763"/>
    <property type="match status" value="1"/>
</dbReference>